<dbReference type="Proteomes" id="UP000011988">
    <property type="component" value="Unassembled WGS sequence"/>
</dbReference>
<dbReference type="PANTHER" id="PTHR33495">
    <property type="entry name" value="ANTI-SIGMA FACTOR ANTAGONIST TM_1081-RELATED-RELATED"/>
    <property type="match status" value="1"/>
</dbReference>
<accession>M6CUQ2</accession>
<dbReference type="CDD" id="cd07043">
    <property type="entry name" value="STAS_anti-anti-sigma_factors"/>
    <property type="match status" value="1"/>
</dbReference>
<dbReference type="SUPFAM" id="SSF52091">
    <property type="entry name" value="SpoIIaa-like"/>
    <property type="match status" value="1"/>
</dbReference>
<gene>
    <name evidence="2" type="ORF">LEP1GSC194_3379</name>
</gene>
<name>M6CUQ2_9LEPT</name>
<dbReference type="GO" id="GO:0043856">
    <property type="term" value="F:anti-sigma factor antagonist activity"/>
    <property type="evidence" value="ECO:0007669"/>
    <property type="project" value="TreeGrafter"/>
</dbReference>
<comment type="caution">
    <text evidence="2">The sequence shown here is derived from an EMBL/GenBank/DDBJ whole genome shotgun (WGS) entry which is preliminary data.</text>
</comment>
<dbReference type="InterPro" id="IPR002645">
    <property type="entry name" value="STAS_dom"/>
</dbReference>
<sequence length="168" mass="18470">MLSSVTDQKFISHLLLNLRIHINNMNTDVFGGRIMDSKTNSISHKTNEMKLSIENISSAGTLPGPAVIIQIEGDINIFSAKALKDAFNDAIEKKIYILLIDLSSVRTMDSSGIATFIGAQNRLSKIPCAGLALYSLTPQIEKMLELTRLKALFRTASDLSEAIRIFSI</sequence>
<reference evidence="2 3" key="1">
    <citation type="submission" date="2013-01" db="EMBL/GenBank/DDBJ databases">
        <authorList>
            <person name="Harkins D.M."/>
            <person name="Durkin A.S."/>
            <person name="Brinkac L.M."/>
            <person name="Haft D.H."/>
            <person name="Selengut J.D."/>
            <person name="Sanka R."/>
            <person name="DePew J."/>
            <person name="Purushe J."/>
            <person name="Galloway R.L."/>
            <person name="Vinetz J.M."/>
            <person name="Sutton G.G."/>
            <person name="Nierman W.C."/>
            <person name="Fouts D.E."/>
        </authorList>
    </citation>
    <scope>NUCLEOTIDE SEQUENCE [LARGE SCALE GENOMIC DNA]</scope>
    <source>
        <strain evidence="2 3">79601</strain>
    </source>
</reference>
<dbReference type="EMBL" id="ANIK01000081">
    <property type="protein sequence ID" value="EMJ92643.1"/>
    <property type="molecule type" value="Genomic_DNA"/>
</dbReference>
<organism evidence="2 3">
    <name type="scientific">Leptospira alstonii serovar Sichuan str. 79601</name>
    <dbReference type="NCBI Taxonomy" id="1218565"/>
    <lineage>
        <taxon>Bacteria</taxon>
        <taxon>Pseudomonadati</taxon>
        <taxon>Spirochaetota</taxon>
        <taxon>Spirochaetia</taxon>
        <taxon>Leptospirales</taxon>
        <taxon>Leptospiraceae</taxon>
        <taxon>Leptospira</taxon>
    </lineage>
</organism>
<feature type="domain" description="STAS" evidence="1">
    <location>
        <begin position="67"/>
        <end position="166"/>
    </location>
</feature>
<evidence type="ECO:0000313" key="3">
    <source>
        <dbReference type="Proteomes" id="UP000011988"/>
    </source>
</evidence>
<evidence type="ECO:0000313" key="2">
    <source>
        <dbReference type="EMBL" id="EMJ92643.1"/>
    </source>
</evidence>
<dbReference type="Gene3D" id="3.30.750.24">
    <property type="entry name" value="STAS domain"/>
    <property type="match status" value="1"/>
</dbReference>
<dbReference type="InterPro" id="IPR036513">
    <property type="entry name" value="STAS_dom_sf"/>
</dbReference>
<dbReference type="Pfam" id="PF01740">
    <property type="entry name" value="STAS"/>
    <property type="match status" value="1"/>
</dbReference>
<evidence type="ECO:0000259" key="1">
    <source>
        <dbReference type="PROSITE" id="PS50801"/>
    </source>
</evidence>
<proteinExistence type="predicted"/>
<dbReference type="PATRIC" id="fig|1218565.3.peg.3453"/>
<protein>
    <submittedName>
        <fullName evidence="2">STAS domain protein</fullName>
    </submittedName>
</protein>
<dbReference type="AlphaFoldDB" id="M6CUQ2"/>
<dbReference type="PANTHER" id="PTHR33495:SF2">
    <property type="entry name" value="ANTI-SIGMA FACTOR ANTAGONIST TM_1081-RELATED"/>
    <property type="match status" value="1"/>
</dbReference>
<dbReference type="PROSITE" id="PS50801">
    <property type="entry name" value="STAS"/>
    <property type="match status" value="1"/>
</dbReference>